<evidence type="ECO:0000256" key="1">
    <source>
        <dbReference type="SAM" id="MobiDB-lite"/>
    </source>
</evidence>
<comment type="caution">
    <text evidence="2">The sequence shown here is derived from an EMBL/GenBank/DDBJ whole genome shotgun (WGS) entry which is preliminary data.</text>
</comment>
<dbReference type="Proteomes" id="UP001381693">
    <property type="component" value="Unassembled WGS sequence"/>
</dbReference>
<dbReference type="SUPFAM" id="SSF53300">
    <property type="entry name" value="vWA-like"/>
    <property type="match status" value="1"/>
</dbReference>
<keyword evidence="3" id="KW-1185">Reference proteome</keyword>
<evidence type="ECO:0000313" key="2">
    <source>
        <dbReference type="EMBL" id="KAK7080457.1"/>
    </source>
</evidence>
<name>A0AAN8X9X5_HALRR</name>
<evidence type="ECO:0008006" key="4">
    <source>
        <dbReference type="Google" id="ProtNLM"/>
    </source>
</evidence>
<dbReference type="CDD" id="cd00198">
    <property type="entry name" value="vWFA"/>
    <property type="match status" value="1"/>
</dbReference>
<protein>
    <recommendedName>
        <fullName evidence="4">VWFA domain-containing protein</fullName>
    </recommendedName>
</protein>
<reference evidence="2 3" key="1">
    <citation type="submission" date="2023-11" db="EMBL/GenBank/DDBJ databases">
        <title>Halocaridina rubra genome assembly.</title>
        <authorList>
            <person name="Smith C."/>
        </authorList>
    </citation>
    <scope>NUCLEOTIDE SEQUENCE [LARGE SCALE GENOMIC DNA]</scope>
    <source>
        <strain evidence="2">EP-1</strain>
        <tissue evidence="2">Whole</tissue>
    </source>
</reference>
<organism evidence="2 3">
    <name type="scientific">Halocaridina rubra</name>
    <name type="common">Hawaiian red shrimp</name>
    <dbReference type="NCBI Taxonomy" id="373956"/>
    <lineage>
        <taxon>Eukaryota</taxon>
        <taxon>Metazoa</taxon>
        <taxon>Ecdysozoa</taxon>
        <taxon>Arthropoda</taxon>
        <taxon>Crustacea</taxon>
        <taxon>Multicrustacea</taxon>
        <taxon>Malacostraca</taxon>
        <taxon>Eumalacostraca</taxon>
        <taxon>Eucarida</taxon>
        <taxon>Decapoda</taxon>
        <taxon>Pleocyemata</taxon>
        <taxon>Caridea</taxon>
        <taxon>Atyoidea</taxon>
        <taxon>Atyidae</taxon>
        <taxon>Halocaridina</taxon>
    </lineage>
</organism>
<dbReference type="EMBL" id="JAXCGZ010005914">
    <property type="protein sequence ID" value="KAK7080457.1"/>
    <property type="molecule type" value="Genomic_DNA"/>
</dbReference>
<dbReference type="GO" id="GO:0032991">
    <property type="term" value="C:protein-containing complex"/>
    <property type="evidence" value="ECO:0007669"/>
    <property type="project" value="UniProtKB-ARBA"/>
</dbReference>
<dbReference type="InterPro" id="IPR036465">
    <property type="entry name" value="vWFA_dom_sf"/>
</dbReference>
<dbReference type="AlphaFoldDB" id="A0AAN8X9X5"/>
<accession>A0AAN8X9X5</accession>
<gene>
    <name evidence="2" type="ORF">SK128_000813</name>
</gene>
<proteinExistence type="predicted"/>
<evidence type="ECO:0000313" key="3">
    <source>
        <dbReference type="Proteomes" id="UP001381693"/>
    </source>
</evidence>
<sequence>MGLLSRIKDLGVAKGPKFSYADGSNTACAIPSVQDKSVPSKDRAQRQWRPPKMVEPDSMDEFQEDGDRIDLGSLSTDAMVFRMKVKRNGKIETCSVLKLPSSLPSSTQSYKQAPNTYNILLVDVSASMSSFWNPIQEGWNKHIAPQLKGRTIIYTFGTSVVFRRMGTTLKETDFDGGGTDLTGALQTLINEVYVCKEKYVNIFIVTDGDHNSSDVAPRSVIDQIQSPLGKICNVYILGVGDSFPVQYSVDIRSRLHNGSLNFPYIFWAKHKSDIWERITEISNICNGSVLTVKLEIPGFAMPGLVRRSIFTLNEWVYFSCDPSNVQKLGIRYGENSAFLELAPQEANIAMLEELFRQWNSLIIQRNGRKEDVPRDIFNFMEGAILCLEEPCENVKSHSISQRQLRKELKSRKLALREQLSKMKIILTTTKFENQLELADKILSTTVITGKYKMKYLKYKGYTDADYAEYCREFEQVYKQHIAILRTLPVTLDDCCRVTMTSTLSDLQDLDFLKLLQECNKFEFLKTFTISGIPVISPIRDSVGMNPWSYSVSEILTSPYAIMSQVAMESYAGMKRTYGANKLVQLKDSDDDTRYNAVIPIFPPSFAKAMQPIVWTRLYAMCVTFALWKNPHVINYDLHMASLAAAWVFSLYENPSVPRPQHALIRMKSIEATAQLYIEMPRYAKYIKALHMKPSQALMTESLEMFDGKSLKCESLVKPIFFLYMSENYVRTSRPNDVAKTVRFILMEYIGRCLSKYISIKGSPYTDFFAEFLADEYLKRNFFKTFMSDVKASIAGSEILLLESYYTFEEASKAAKQIAQEHLVNQKKKLTTHLPLKIHVERLKKLKNVSLAGDISWFTLKVFSKEIGLADAVIDELFSEKNLFVYTAHALQYRESRARLSHPTKTYSESVDFVSKKVLEECSQNLLIEFYAEHVKSLEESWLKAYQQTHTEVIKPMSLQQIITEARIRGIKVTDDTFDQVYKRYRPDTRLLGNACQARACPYFLLPSKRYNQHATVERKYLKQHFVHGLHRNAYLLREKDEINSKHNLEQISKTGVPSIIPEQVWKRLSTEFRNLQVIYKEIAQGSV</sequence>
<feature type="region of interest" description="Disordered" evidence="1">
    <location>
        <begin position="31"/>
        <end position="60"/>
    </location>
</feature>